<dbReference type="PANTHER" id="PTHR47245:SF2">
    <property type="entry name" value="PEPTIDYL-PROLYL CIS-TRANS ISOMERASE HP_0175-RELATED"/>
    <property type="match status" value="1"/>
</dbReference>
<evidence type="ECO:0000259" key="3">
    <source>
        <dbReference type="PROSITE" id="PS50198"/>
    </source>
</evidence>
<name>A0ABT8F2W4_9BACT</name>
<reference evidence="4" key="1">
    <citation type="submission" date="2023-06" db="EMBL/GenBank/DDBJ databases">
        <title>Cytophagales bacterium Strain LB-30, isolated from soil.</title>
        <authorList>
            <person name="Liu B."/>
        </authorList>
    </citation>
    <scope>NUCLEOTIDE SEQUENCE</scope>
    <source>
        <strain evidence="4">LB-30</strain>
    </source>
</reference>
<keyword evidence="1" id="KW-0697">Rotamase</keyword>
<evidence type="ECO:0000256" key="2">
    <source>
        <dbReference type="SAM" id="SignalP"/>
    </source>
</evidence>
<gene>
    <name evidence="4" type="ORF">QWY31_03965</name>
</gene>
<dbReference type="Gene3D" id="3.10.50.40">
    <property type="match status" value="2"/>
</dbReference>
<feature type="domain" description="PpiC" evidence="3">
    <location>
        <begin position="131"/>
        <end position="233"/>
    </location>
</feature>
<dbReference type="SUPFAM" id="SSF54534">
    <property type="entry name" value="FKBP-like"/>
    <property type="match status" value="2"/>
</dbReference>
<dbReference type="Pfam" id="PF00639">
    <property type="entry name" value="Rotamase"/>
    <property type="match status" value="1"/>
</dbReference>
<dbReference type="Pfam" id="PF13616">
    <property type="entry name" value="Rotamase_3"/>
    <property type="match status" value="1"/>
</dbReference>
<organism evidence="4 5">
    <name type="scientific">Shiella aurantiaca</name>
    <dbReference type="NCBI Taxonomy" id="3058365"/>
    <lineage>
        <taxon>Bacteria</taxon>
        <taxon>Pseudomonadati</taxon>
        <taxon>Bacteroidota</taxon>
        <taxon>Cytophagia</taxon>
        <taxon>Cytophagales</taxon>
        <taxon>Shiellaceae</taxon>
        <taxon>Shiella</taxon>
    </lineage>
</organism>
<dbReference type="GO" id="GO:0003755">
    <property type="term" value="F:peptidyl-prolyl cis-trans isomerase activity"/>
    <property type="evidence" value="ECO:0007669"/>
    <property type="project" value="UniProtKB-EC"/>
</dbReference>
<dbReference type="Proteomes" id="UP001168552">
    <property type="component" value="Unassembled WGS sequence"/>
</dbReference>
<proteinExistence type="predicted"/>
<dbReference type="EC" id="5.2.1.8" evidence="4"/>
<feature type="domain" description="PpiC" evidence="3">
    <location>
        <begin position="238"/>
        <end position="341"/>
    </location>
</feature>
<sequence length="663" mass="76094">MMRKKLFLVAWAFLLIFESCITSSSTPTSQTPENTLFSVNNKPISADEFLYVFNKNRYLDDSVVTEQEVRDYLELYIKFKLKIEDALALGLDQQPSFKTEFETYRKQLTKPYLTENTTSTALVQEAYERLKTEVNAAHILLMLAEDASPADTLAAYQRMVDIRKQAIAGKDFHQLAAQYSEDPSAQEMGGRLGYFTGLQMVYQFEDAAYKTEVGQISPIVRTRFGYHIIKVLDKRPSQGKVKVSHIMVRASEGQSAPDSLAAYKKVSELHEKLSKGANWEELCSQFSDDLNTRNRGGLLPAFGTGSMVESFEKAAFGLTDIGEISQPIKSPYGWHIIRLEEKIPLEPFEKLKASIENKVSKDSRSQIQQSAFLARLKREYTFTPNPKGEALLPQLSDSSLLVGTWQAPSNKKTLATPLFTLAGKVYTLQDFSQEVVNNQYAQPGKSPQGIMQQYYQRFVDETLLSYEESQLPRKYPEYRFLIKEYFEGILLFQLMEEKVWNKASEDTLGLRRFFEDNLANYQWKDRAEAFILHTSDSKLAKEIAQIPNLSDSLLRALEKQHNQTSGLVLLTEHNVFEKGQHEVLDQINWELGAYDLTFKNRYYHIRLVRLIPAGAKQLKESKGVVISDYQQYLEDQWVKELRERYAVKIIEEELKSVIQRAIN</sequence>
<evidence type="ECO:0000313" key="4">
    <source>
        <dbReference type="EMBL" id="MDN4164643.1"/>
    </source>
</evidence>
<keyword evidence="1 4" id="KW-0413">Isomerase</keyword>
<evidence type="ECO:0000313" key="5">
    <source>
        <dbReference type="Proteomes" id="UP001168552"/>
    </source>
</evidence>
<comment type="caution">
    <text evidence="4">The sequence shown here is derived from an EMBL/GenBank/DDBJ whole genome shotgun (WGS) entry which is preliminary data.</text>
</comment>
<dbReference type="PANTHER" id="PTHR47245">
    <property type="entry name" value="PEPTIDYLPROLYL ISOMERASE"/>
    <property type="match status" value="1"/>
</dbReference>
<evidence type="ECO:0000256" key="1">
    <source>
        <dbReference type="PROSITE-ProRule" id="PRU00278"/>
    </source>
</evidence>
<accession>A0ABT8F2W4</accession>
<dbReference type="InterPro" id="IPR046357">
    <property type="entry name" value="PPIase_dom_sf"/>
</dbReference>
<keyword evidence="2" id="KW-0732">Signal</keyword>
<dbReference type="EMBL" id="JAUHJS010000002">
    <property type="protein sequence ID" value="MDN4164643.1"/>
    <property type="molecule type" value="Genomic_DNA"/>
</dbReference>
<feature type="signal peptide" evidence="2">
    <location>
        <begin position="1"/>
        <end position="24"/>
    </location>
</feature>
<dbReference type="PROSITE" id="PS50198">
    <property type="entry name" value="PPIC_PPIASE_2"/>
    <property type="match status" value="2"/>
</dbReference>
<feature type="chain" id="PRO_5046548896" evidence="2">
    <location>
        <begin position="25"/>
        <end position="663"/>
    </location>
</feature>
<dbReference type="RefSeq" id="WP_320003170.1">
    <property type="nucleotide sequence ID" value="NZ_JAUHJS010000002.1"/>
</dbReference>
<dbReference type="InterPro" id="IPR050245">
    <property type="entry name" value="PrsA_foldase"/>
</dbReference>
<protein>
    <submittedName>
        <fullName evidence="4">Peptidylprolyl isomerase</fullName>
        <ecNumber evidence="4">5.2.1.8</ecNumber>
    </submittedName>
</protein>
<keyword evidence="5" id="KW-1185">Reference proteome</keyword>
<dbReference type="InterPro" id="IPR000297">
    <property type="entry name" value="PPIase_PpiC"/>
</dbReference>